<sequence>MQKNITTKLITGLIATGLLFPTVSTTAAFSAVLPRTENTTATAPAAGTWSGSITFKLVLNGADAQNENDYTEKVVVFDNAPLDTPLGLQGTLPNTMEGLYWSRPFAGWSDQPKANRYTSENVKLYSANNTLGDVLKDFPDGKVVLHAIYDGPFDGKTSFFGITVPRSHEGLSKHNRLRIHQGLTKETVLTDFISNPNFVLKDYIATERTNPASATPGVDQMGFADTDLGHTYTDHKVVGFYHPSLGETALKYTSNFNFNKGVATVVRNNPWIYGVGALSESEVLLTYKVDPNTTVAEKLTGFTLDAAIFRLKRAEVKTTAGVKDITVENRQPAVDTGDIHETTFDLSIPADIDRTTITEIRLIAEPRQRQGVGDTEEAKTAQAKIDEKLRALPATVYTRDMTLSNQQGISITAEQAKNLATNAADGTDLVATIAGTVDGTVTFKPFPRLGKYDLSIPRVASNVLMVDFVYPKVNFDLNSVTLGDTRDQVAKAAFEPKTEIEKDGAKLLVVAENEFPQVENFTVNDKTYRFLGWTTDAAGTQPFDATTDIRQDTTVYAKWAQEVYPVEPNLLPAEKCGVEPTLMVPEVTGIKYEKTMEGKVATVVATPLPGYVFTTGNQTETWTYTIKAVECKVITPKKDKTKTPKAPAKPKLAQTGTNVTGVGVIALLTLFGGIAVVRRARR</sequence>
<dbReference type="HOGENOM" id="CLU_403171_0_0_11"/>
<evidence type="ECO:0000256" key="3">
    <source>
        <dbReference type="SAM" id="SignalP"/>
    </source>
</evidence>
<name>C0VZD3_9ACTO</name>
<dbReference type="STRING" id="525245.HMPREF0044_0523"/>
<dbReference type="OrthoDB" id="9763188at2"/>
<feature type="transmembrane region" description="Helical" evidence="2">
    <location>
        <begin position="659"/>
        <end position="677"/>
    </location>
</feature>
<evidence type="ECO:0000256" key="1">
    <source>
        <dbReference type="ARBA" id="ARBA00004196"/>
    </source>
</evidence>
<dbReference type="AlphaFoldDB" id="C0VZD3"/>
<dbReference type="NCBIfam" id="TIGR02543">
    <property type="entry name" value="List_Bact_rpt"/>
    <property type="match status" value="1"/>
</dbReference>
<keyword evidence="2" id="KW-0472">Membrane</keyword>
<dbReference type="GO" id="GO:0030313">
    <property type="term" value="C:cell envelope"/>
    <property type="evidence" value="ECO:0007669"/>
    <property type="project" value="UniProtKB-SubCell"/>
</dbReference>
<gene>
    <name evidence="4" type="ORF">HMPREF0044_0523</name>
</gene>
<comment type="caution">
    <text evidence="4">The sequence shown here is derived from an EMBL/GenBank/DDBJ whole genome shotgun (WGS) entry which is preliminary data.</text>
</comment>
<evidence type="ECO:0000313" key="5">
    <source>
        <dbReference type="Proteomes" id="UP000010301"/>
    </source>
</evidence>
<accession>C0VZD3</accession>
<keyword evidence="3" id="KW-0732">Signal</keyword>
<feature type="chain" id="PRO_5002903646" evidence="3">
    <location>
        <begin position="28"/>
        <end position="682"/>
    </location>
</feature>
<dbReference type="Proteomes" id="UP000010301">
    <property type="component" value="Unassembled WGS sequence"/>
</dbReference>
<organism evidence="4 5">
    <name type="scientific">Gleimia coleocanis DSM 15436</name>
    <dbReference type="NCBI Taxonomy" id="525245"/>
    <lineage>
        <taxon>Bacteria</taxon>
        <taxon>Bacillati</taxon>
        <taxon>Actinomycetota</taxon>
        <taxon>Actinomycetes</taxon>
        <taxon>Actinomycetales</taxon>
        <taxon>Actinomycetaceae</taxon>
        <taxon>Gleimia</taxon>
    </lineage>
</organism>
<keyword evidence="2" id="KW-0812">Transmembrane</keyword>
<dbReference type="EMBL" id="ACFG01000006">
    <property type="protein sequence ID" value="EEH64234.1"/>
    <property type="molecule type" value="Genomic_DNA"/>
</dbReference>
<protein>
    <submittedName>
        <fullName evidence="4">Repeat protein</fullName>
    </submittedName>
</protein>
<evidence type="ECO:0000256" key="2">
    <source>
        <dbReference type="SAM" id="Phobius"/>
    </source>
</evidence>
<dbReference type="InterPro" id="IPR013378">
    <property type="entry name" value="InlB-like_B-rpt"/>
</dbReference>
<dbReference type="RefSeq" id="WP_006547520.1">
    <property type="nucleotide sequence ID" value="NZ_DS999546.1"/>
</dbReference>
<keyword evidence="5" id="KW-1185">Reference proteome</keyword>
<keyword evidence="2" id="KW-1133">Transmembrane helix</keyword>
<dbReference type="InterPro" id="IPR042229">
    <property type="entry name" value="Listeria/Bacterioides_rpt_sf"/>
</dbReference>
<feature type="signal peptide" evidence="3">
    <location>
        <begin position="1"/>
        <end position="27"/>
    </location>
</feature>
<evidence type="ECO:0000313" key="4">
    <source>
        <dbReference type="EMBL" id="EEH64234.1"/>
    </source>
</evidence>
<comment type="subcellular location">
    <subcellularLocation>
        <location evidence="1">Cell envelope</location>
    </subcellularLocation>
</comment>
<dbReference type="Gene3D" id="2.60.40.4270">
    <property type="entry name" value="Listeria-Bacteroides repeat domain"/>
    <property type="match status" value="1"/>
</dbReference>
<proteinExistence type="predicted"/>
<reference evidence="4 5" key="1">
    <citation type="submission" date="2009-01" db="EMBL/GenBank/DDBJ databases">
        <authorList>
            <person name="Qin X."/>
            <person name="Bachman B."/>
            <person name="Battles P."/>
            <person name="Bell A."/>
            <person name="Bess C."/>
            <person name="Bickham C."/>
            <person name="Chaboub L."/>
            <person name="Chen D."/>
            <person name="Coyle M."/>
            <person name="Deiros D.R."/>
            <person name="Dinh H."/>
            <person name="Forbes L."/>
            <person name="Fowler G."/>
            <person name="Francisco L."/>
            <person name="Fu Q."/>
            <person name="Gubbala S."/>
            <person name="Hale W."/>
            <person name="Han Y."/>
            <person name="Hemphill L."/>
            <person name="Highlander S.K."/>
            <person name="Hirani K."/>
            <person name="Hogues M."/>
            <person name="Jackson L."/>
            <person name="Jakkamsetti A."/>
            <person name="Javaid M."/>
            <person name="Jiang H."/>
            <person name="Korchina V."/>
            <person name="Kovar C."/>
            <person name="Lara F."/>
            <person name="Lee S."/>
            <person name="Mata R."/>
            <person name="Mathew T."/>
            <person name="Moen C."/>
            <person name="Morales K."/>
            <person name="Munidasa M."/>
            <person name="Nazareth L."/>
            <person name="Ngo R."/>
            <person name="Nguyen L."/>
            <person name="Okwuonu G."/>
            <person name="Ongeri F."/>
            <person name="Patil S."/>
            <person name="Petrosino J."/>
            <person name="Pham C."/>
            <person name="Pham P."/>
            <person name="Pu L.-L."/>
            <person name="Puazo M."/>
            <person name="Raj R."/>
            <person name="Reid J."/>
            <person name="Rouhana J."/>
            <person name="Saada N."/>
            <person name="Shang Y."/>
            <person name="Simmons D."/>
            <person name="Thornton R."/>
            <person name="Warren J."/>
            <person name="Weissenberger G."/>
            <person name="Zhang J."/>
            <person name="Zhang L."/>
            <person name="Zhou C."/>
            <person name="Zhu D."/>
            <person name="Muzny D."/>
            <person name="Worley K."/>
            <person name="Gibbs R."/>
        </authorList>
    </citation>
    <scope>NUCLEOTIDE SEQUENCE [LARGE SCALE GENOMIC DNA]</scope>
    <source>
        <strain evidence="4 5">DSM 15436</strain>
    </source>
</reference>